<dbReference type="SUPFAM" id="SSF81324">
    <property type="entry name" value="Voltage-gated potassium channels"/>
    <property type="match status" value="1"/>
</dbReference>
<evidence type="ECO:0000256" key="6">
    <source>
        <dbReference type="ARBA" id="ARBA00022882"/>
    </source>
</evidence>
<evidence type="ECO:0000256" key="12">
    <source>
        <dbReference type="SAM" id="Phobius"/>
    </source>
</evidence>
<evidence type="ECO:0000256" key="3">
    <source>
        <dbReference type="ARBA" id="ARBA00022538"/>
    </source>
</evidence>
<evidence type="ECO:0000256" key="1">
    <source>
        <dbReference type="ARBA" id="ARBA00004141"/>
    </source>
</evidence>
<dbReference type="Proteomes" id="UP000014760">
    <property type="component" value="Unassembled WGS sequence"/>
</dbReference>
<evidence type="ECO:0000259" key="14">
    <source>
        <dbReference type="Pfam" id="PF02214"/>
    </source>
</evidence>
<dbReference type="InterPro" id="IPR028325">
    <property type="entry name" value="VG_K_chnl"/>
</dbReference>
<dbReference type="Gene3D" id="1.10.287.70">
    <property type="match status" value="1"/>
</dbReference>
<dbReference type="Pfam" id="PF02214">
    <property type="entry name" value="BTB_2"/>
    <property type="match status" value="1"/>
</dbReference>
<evidence type="ECO:0000259" key="13">
    <source>
        <dbReference type="Pfam" id="PF00520"/>
    </source>
</evidence>
<dbReference type="PRINTS" id="PR00169">
    <property type="entry name" value="KCHANNEL"/>
</dbReference>
<evidence type="ECO:0000256" key="9">
    <source>
        <dbReference type="ARBA" id="ARBA00023065"/>
    </source>
</evidence>
<feature type="transmembrane region" description="Helical" evidence="12">
    <location>
        <begin position="186"/>
        <end position="206"/>
    </location>
</feature>
<keyword evidence="9" id="KW-0406">Ion transport</keyword>
<dbReference type="PANTHER" id="PTHR11537:SF113">
    <property type="entry name" value="POTASSIUM VOLTAGE-GATED CHANNEL PROTEIN SHAKER"/>
    <property type="match status" value="1"/>
</dbReference>
<evidence type="ECO:0008006" key="17">
    <source>
        <dbReference type="Google" id="ProtNLM"/>
    </source>
</evidence>
<dbReference type="GO" id="GO:0005251">
    <property type="term" value="F:delayed rectifier potassium channel activity"/>
    <property type="evidence" value="ECO:0007669"/>
    <property type="project" value="TreeGrafter"/>
</dbReference>
<dbReference type="InterPro" id="IPR027359">
    <property type="entry name" value="Volt_channel_dom_sf"/>
</dbReference>
<reference evidence="15" key="3">
    <citation type="submission" date="2015-06" db="UniProtKB">
        <authorList>
            <consortium name="EnsemblMetazoa"/>
        </authorList>
    </citation>
    <scope>IDENTIFICATION</scope>
</reference>
<dbReference type="GO" id="GO:0008076">
    <property type="term" value="C:voltage-gated potassium channel complex"/>
    <property type="evidence" value="ECO:0007669"/>
    <property type="project" value="InterPro"/>
</dbReference>
<organism evidence="15 16">
    <name type="scientific">Capitella teleta</name>
    <name type="common">Polychaete worm</name>
    <dbReference type="NCBI Taxonomy" id="283909"/>
    <lineage>
        <taxon>Eukaryota</taxon>
        <taxon>Metazoa</taxon>
        <taxon>Spiralia</taxon>
        <taxon>Lophotrochozoa</taxon>
        <taxon>Annelida</taxon>
        <taxon>Polychaeta</taxon>
        <taxon>Sedentaria</taxon>
        <taxon>Scolecida</taxon>
        <taxon>Capitellidae</taxon>
        <taxon>Capitella</taxon>
    </lineage>
</organism>
<keyword evidence="2" id="KW-0813">Transport</keyword>
<dbReference type="FunFam" id="1.10.287.70:FF:000002">
    <property type="entry name" value="Potassium voltage-gated channel subfamily a member"/>
    <property type="match status" value="1"/>
</dbReference>
<sequence length="381" mass="43945">EEVRINVSGLIFETCMCVLEKYPETILGDPLKRKRYWDPDREEFFIDAHPPSFEAIFLFLQTGKIKKPYEVPRATFMENLEIFELGSEIMDKYKLSEGILVDDVLELPEEEGTRRTVWQTFESPSSSAAGRTLAFCSVFFVTLSMFLFCVETLPKYQGKSCREEHHFDFRTGNTTTYHVPNYHNEFFLLETVCVVFFTAEYFLRLYSCPNRRRFFKETMNNVDLCSIIPFYLDLLLALVTRRCNMGSNSGVLKVTRILRALRIFKLSKHSRLLRVWMCALRASAKEFFVFLFFMIVAGVLFASLLYVAEQFNEKTQIKSIPEGIWWAIASMTTVGYGDVVPTSFWGKLAASACVVSGVIAVTLPTPIIVANFNRFYQNITD</sequence>
<dbReference type="InterPro" id="IPR005821">
    <property type="entry name" value="Ion_trans_dom"/>
</dbReference>
<dbReference type="InterPro" id="IPR003131">
    <property type="entry name" value="T1-type_BTB"/>
</dbReference>
<feature type="domain" description="Ion transport" evidence="13">
    <location>
        <begin position="133"/>
        <end position="377"/>
    </location>
</feature>
<dbReference type="AlphaFoldDB" id="X2B8G6"/>
<evidence type="ECO:0000256" key="2">
    <source>
        <dbReference type="ARBA" id="ARBA00022448"/>
    </source>
</evidence>
<keyword evidence="8 12" id="KW-1133">Transmembrane helix</keyword>
<reference evidence="16" key="2">
    <citation type="journal article" date="2013" name="Nature">
        <title>Insights into bilaterian evolution from three spiralian genomes.</title>
        <authorList>
            <person name="Simakov O."/>
            <person name="Marletaz F."/>
            <person name="Cho S.J."/>
            <person name="Edsinger-Gonzales E."/>
            <person name="Havlak P."/>
            <person name="Hellsten U."/>
            <person name="Kuo D.H."/>
            <person name="Larsson T."/>
            <person name="Lv J."/>
            <person name="Arendt D."/>
            <person name="Savage R."/>
            <person name="Osoegawa K."/>
            <person name="de Jong P."/>
            <person name="Grimwood J."/>
            <person name="Chapman J.A."/>
            <person name="Shapiro H."/>
            <person name="Aerts A."/>
            <person name="Otillar R.P."/>
            <person name="Terry A.Y."/>
            <person name="Boore J.L."/>
            <person name="Grigoriev I.V."/>
            <person name="Lindberg D.R."/>
            <person name="Seaver E.C."/>
            <person name="Weisblat D.A."/>
            <person name="Putnam N.H."/>
            <person name="Rokhsar D.S."/>
        </authorList>
    </citation>
    <scope>NUCLEOTIDE SEQUENCE</scope>
    <source>
        <strain evidence="16">I ESC-2004</strain>
    </source>
</reference>
<keyword evidence="11" id="KW-0407">Ion channel</keyword>
<dbReference type="EnsemblMetazoa" id="CapteT73530">
    <property type="protein sequence ID" value="CapteP73530"/>
    <property type="gene ID" value="CapteG73530"/>
</dbReference>
<name>X2B8G6_CAPTE</name>
<keyword evidence="3" id="KW-0633">Potassium transport</keyword>
<feature type="domain" description="Potassium channel tetramerisation-type BTB" evidence="14">
    <location>
        <begin position="3"/>
        <end position="92"/>
    </location>
</feature>
<feature type="transmembrane region" description="Helical" evidence="12">
    <location>
        <begin position="348"/>
        <end position="372"/>
    </location>
</feature>
<keyword evidence="10 12" id="KW-0472">Membrane</keyword>
<reference evidence="16" key="1">
    <citation type="submission" date="2012-12" db="EMBL/GenBank/DDBJ databases">
        <authorList>
            <person name="Hellsten U."/>
            <person name="Grimwood J."/>
            <person name="Chapman J.A."/>
            <person name="Shapiro H."/>
            <person name="Aerts A."/>
            <person name="Otillar R.P."/>
            <person name="Terry A.Y."/>
            <person name="Boore J.L."/>
            <person name="Simakov O."/>
            <person name="Marletaz F."/>
            <person name="Cho S.-J."/>
            <person name="Edsinger-Gonzales E."/>
            <person name="Havlak P."/>
            <person name="Kuo D.-H."/>
            <person name="Larsson T."/>
            <person name="Lv J."/>
            <person name="Arendt D."/>
            <person name="Savage R."/>
            <person name="Osoegawa K."/>
            <person name="de Jong P."/>
            <person name="Lindberg D.R."/>
            <person name="Seaver E.C."/>
            <person name="Weisblat D.A."/>
            <person name="Putnam N.H."/>
            <person name="Grigoriev I.V."/>
            <person name="Rokhsar D.S."/>
        </authorList>
    </citation>
    <scope>NUCLEOTIDE SEQUENCE</scope>
    <source>
        <strain evidence="16">I ESC-2004</strain>
    </source>
</reference>
<dbReference type="InterPro" id="IPR011333">
    <property type="entry name" value="SKP1/BTB/POZ_sf"/>
</dbReference>
<comment type="subcellular location">
    <subcellularLocation>
        <location evidence="1">Membrane</location>
        <topology evidence="1">Multi-pass membrane protein</topology>
    </subcellularLocation>
</comment>
<evidence type="ECO:0000256" key="4">
    <source>
        <dbReference type="ARBA" id="ARBA00022692"/>
    </source>
</evidence>
<proteinExistence type="predicted"/>
<keyword evidence="4 12" id="KW-0812">Transmembrane</keyword>
<feature type="transmembrane region" description="Helical" evidence="12">
    <location>
        <begin position="287"/>
        <end position="308"/>
    </location>
</feature>
<accession>X2B8G6</accession>
<evidence type="ECO:0000313" key="16">
    <source>
        <dbReference type="Proteomes" id="UP000014760"/>
    </source>
</evidence>
<keyword evidence="6" id="KW-0851">Voltage-gated channel</keyword>
<dbReference type="InterPro" id="IPR003972">
    <property type="entry name" value="K_chnl_volt-dep_Kv1"/>
</dbReference>
<dbReference type="FunFam" id="1.20.120.350:FF:000074">
    <property type="entry name" value="SHaW family of potassium channels"/>
    <property type="match status" value="1"/>
</dbReference>
<keyword evidence="7" id="KW-0630">Potassium</keyword>
<dbReference type="SUPFAM" id="SSF54695">
    <property type="entry name" value="POZ domain"/>
    <property type="match status" value="1"/>
</dbReference>
<dbReference type="PANTHER" id="PTHR11537">
    <property type="entry name" value="VOLTAGE-GATED POTASSIUM CHANNEL"/>
    <property type="match status" value="1"/>
</dbReference>
<evidence type="ECO:0000256" key="8">
    <source>
        <dbReference type="ARBA" id="ARBA00022989"/>
    </source>
</evidence>
<dbReference type="GO" id="GO:0051260">
    <property type="term" value="P:protein homooligomerization"/>
    <property type="evidence" value="ECO:0007669"/>
    <property type="project" value="InterPro"/>
</dbReference>
<dbReference type="OMA" id="IWIAFEY"/>
<dbReference type="PRINTS" id="PR01491">
    <property type="entry name" value="KVCHANNEL"/>
</dbReference>
<keyword evidence="5" id="KW-0631">Potassium channel</keyword>
<dbReference type="OrthoDB" id="415460at2759"/>
<evidence type="ECO:0000256" key="11">
    <source>
        <dbReference type="ARBA" id="ARBA00023303"/>
    </source>
</evidence>
<dbReference type="Gene3D" id="1.20.120.350">
    <property type="entry name" value="Voltage-gated potassium channels. Chain C"/>
    <property type="match status" value="1"/>
</dbReference>
<evidence type="ECO:0000313" key="15">
    <source>
        <dbReference type="EnsemblMetazoa" id="CapteP73530"/>
    </source>
</evidence>
<dbReference type="EMBL" id="AMQN01000155">
    <property type="status" value="NOT_ANNOTATED_CDS"/>
    <property type="molecule type" value="Genomic_DNA"/>
</dbReference>
<dbReference type="HOGENOM" id="CLU_011722_4_0_1"/>
<evidence type="ECO:0000256" key="10">
    <source>
        <dbReference type="ARBA" id="ARBA00023136"/>
    </source>
</evidence>
<dbReference type="Pfam" id="PF00520">
    <property type="entry name" value="Ion_trans"/>
    <property type="match status" value="1"/>
</dbReference>
<dbReference type="InterPro" id="IPR003968">
    <property type="entry name" value="K_chnl_volt-dep_Kv"/>
</dbReference>
<evidence type="ECO:0000256" key="5">
    <source>
        <dbReference type="ARBA" id="ARBA00022826"/>
    </source>
</evidence>
<dbReference type="Gene3D" id="3.30.710.10">
    <property type="entry name" value="Potassium Channel Kv1.1, Chain A"/>
    <property type="match status" value="1"/>
</dbReference>
<protein>
    <recommendedName>
        <fullName evidence="17">BTB domain-containing protein</fullName>
    </recommendedName>
</protein>
<feature type="transmembrane region" description="Helical" evidence="12">
    <location>
        <begin position="133"/>
        <end position="153"/>
    </location>
</feature>
<keyword evidence="16" id="KW-1185">Reference proteome</keyword>
<evidence type="ECO:0000256" key="7">
    <source>
        <dbReference type="ARBA" id="ARBA00022958"/>
    </source>
</evidence>
<dbReference type="GO" id="GO:0001508">
    <property type="term" value="P:action potential"/>
    <property type="evidence" value="ECO:0007669"/>
    <property type="project" value="TreeGrafter"/>
</dbReference>
<dbReference type="PRINTS" id="PR01496">
    <property type="entry name" value="SHAKERCHANEL"/>
</dbReference>